<dbReference type="PANTHER" id="PTHR11486">
    <property type="entry name" value="FIBROBLAST GROWTH FACTOR"/>
    <property type="match status" value="1"/>
</dbReference>
<dbReference type="Gene3D" id="2.80.10.50">
    <property type="match status" value="1"/>
</dbReference>
<dbReference type="Pfam" id="PF00167">
    <property type="entry name" value="FGF"/>
    <property type="match status" value="1"/>
</dbReference>
<proteinExistence type="inferred from homology"/>
<dbReference type="GO" id="GO:0008083">
    <property type="term" value="F:growth factor activity"/>
    <property type="evidence" value="ECO:0007669"/>
    <property type="project" value="InterPro"/>
</dbReference>
<evidence type="ECO:0000313" key="2">
    <source>
        <dbReference type="EMBL" id="CAG6788384.1"/>
    </source>
</evidence>
<sequence>MPLFVNKLLKLAVSVNFLVCLLLMVVARGAVSSMVRPVRLYNDCSGQYIRLDMKGRVLADNKDPSDKFQNLTITSKDVFDLKLTIFAEESQRYLCFNQRWKLVGSKTFRGPMCQFYEEMLETGYFRYRSVADESHYVGLNRKGRPLKGVAAKSVKKNKCLNFLKSSFYLNIAKHNEIVGRKTGGQPSQNIPRYYKLEGKPRITTTTTSTTTKRPTALVYHRVRHHHNIG</sequence>
<dbReference type="SUPFAM" id="SSF50353">
    <property type="entry name" value="Cytokine"/>
    <property type="match status" value="1"/>
</dbReference>
<comment type="similarity">
    <text evidence="1">Belongs to the heparin-binding growth factors family.</text>
</comment>
<name>A0A8D9FG76_9HEMI</name>
<evidence type="ECO:0000256" key="1">
    <source>
        <dbReference type="ARBA" id="ARBA00007936"/>
    </source>
</evidence>
<dbReference type="InterPro" id="IPR008996">
    <property type="entry name" value="IL1/FGF"/>
</dbReference>
<protein>
    <submittedName>
        <fullName evidence="2">Fibroblast growth factor 17</fullName>
    </submittedName>
</protein>
<dbReference type="EMBL" id="HBUF01051129">
    <property type="protein sequence ID" value="CAG6621845.1"/>
    <property type="molecule type" value="Transcribed_RNA"/>
</dbReference>
<dbReference type="EMBL" id="HBUF01051128">
    <property type="protein sequence ID" value="CAG6621844.1"/>
    <property type="molecule type" value="Transcribed_RNA"/>
</dbReference>
<dbReference type="EMBL" id="HBUF01051127">
    <property type="protein sequence ID" value="CAG6621843.1"/>
    <property type="molecule type" value="Transcribed_RNA"/>
</dbReference>
<dbReference type="EMBL" id="HBUF01379833">
    <property type="protein sequence ID" value="CAG6729796.1"/>
    <property type="molecule type" value="Transcribed_RNA"/>
</dbReference>
<dbReference type="EMBL" id="HBUF01379834">
    <property type="protein sequence ID" value="CAG6729797.1"/>
    <property type="molecule type" value="Transcribed_RNA"/>
</dbReference>
<dbReference type="EMBL" id="HBUF01659490">
    <property type="protein sequence ID" value="CAG6788381.1"/>
    <property type="molecule type" value="Transcribed_RNA"/>
</dbReference>
<accession>A0A8D9FG76</accession>
<dbReference type="CDD" id="cd23307">
    <property type="entry name" value="beta-trefoil_FGF8-like"/>
    <property type="match status" value="1"/>
</dbReference>
<dbReference type="AlphaFoldDB" id="A0A8D9FG76"/>
<dbReference type="InterPro" id="IPR002209">
    <property type="entry name" value="Fibroblast_GF_fam"/>
</dbReference>
<organism evidence="2">
    <name type="scientific">Cacopsylla melanoneura</name>
    <dbReference type="NCBI Taxonomy" id="428564"/>
    <lineage>
        <taxon>Eukaryota</taxon>
        <taxon>Metazoa</taxon>
        <taxon>Ecdysozoa</taxon>
        <taxon>Arthropoda</taxon>
        <taxon>Hexapoda</taxon>
        <taxon>Insecta</taxon>
        <taxon>Pterygota</taxon>
        <taxon>Neoptera</taxon>
        <taxon>Paraneoptera</taxon>
        <taxon>Hemiptera</taxon>
        <taxon>Sternorrhyncha</taxon>
        <taxon>Psylloidea</taxon>
        <taxon>Psyllidae</taxon>
        <taxon>Psyllinae</taxon>
        <taxon>Cacopsylla</taxon>
    </lineage>
</organism>
<dbReference type="EMBL" id="HBUF01228263">
    <property type="protein sequence ID" value="CAG6672342.1"/>
    <property type="molecule type" value="Transcribed_RNA"/>
</dbReference>
<dbReference type="EMBL" id="HBUF01659492">
    <property type="protein sequence ID" value="CAG6788383.1"/>
    <property type="molecule type" value="Transcribed_RNA"/>
</dbReference>
<dbReference type="EMBL" id="HBUF01228262">
    <property type="protein sequence ID" value="CAG6672341.1"/>
    <property type="molecule type" value="Transcribed_RNA"/>
</dbReference>
<dbReference type="SMART" id="SM00442">
    <property type="entry name" value="FGF"/>
    <property type="match status" value="1"/>
</dbReference>
<dbReference type="EMBL" id="HBUF01228261">
    <property type="protein sequence ID" value="CAG6672340.1"/>
    <property type="molecule type" value="Transcribed_RNA"/>
</dbReference>
<reference evidence="2" key="1">
    <citation type="submission" date="2021-05" db="EMBL/GenBank/DDBJ databases">
        <authorList>
            <person name="Alioto T."/>
            <person name="Alioto T."/>
            <person name="Gomez Garrido J."/>
        </authorList>
    </citation>
    <scope>NUCLEOTIDE SEQUENCE</scope>
</reference>
<dbReference type="EMBL" id="HBUF01379835">
    <property type="protein sequence ID" value="CAG6729798.1"/>
    <property type="molecule type" value="Transcribed_RNA"/>
</dbReference>
<dbReference type="EMBL" id="HBUF01659491">
    <property type="protein sequence ID" value="CAG6788382.1"/>
    <property type="molecule type" value="Transcribed_RNA"/>
</dbReference>
<dbReference type="EMBL" id="HBUF01659493">
    <property type="protein sequence ID" value="CAG6788384.1"/>
    <property type="molecule type" value="Transcribed_RNA"/>
</dbReference>